<evidence type="ECO:0000256" key="6">
    <source>
        <dbReference type="ARBA" id="ARBA00023136"/>
    </source>
</evidence>
<keyword evidence="6 8" id="KW-0472">Membrane</keyword>
<dbReference type="PANTHER" id="PTHR13116:SF5">
    <property type="entry name" value="ER MEMBRANE PROTEIN COMPLEX SUBUNIT 3"/>
    <property type="match status" value="1"/>
</dbReference>
<evidence type="ECO:0000256" key="7">
    <source>
        <dbReference type="PIRNR" id="PIRNR010045"/>
    </source>
</evidence>
<organism evidence="9 10">
    <name type="scientific">Chlorella vulgaris</name>
    <name type="common">Green alga</name>
    <dbReference type="NCBI Taxonomy" id="3077"/>
    <lineage>
        <taxon>Eukaryota</taxon>
        <taxon>Viridiplantae</taxon>
        <taxon>Chlorophyta</taxon>
        <taxon>core chlorophytes</taxon>
        <taxon>Trebouxiophyceae</taxon>
        <taxon>Chlorellales</taxon>
        <taxon>Chlorellaceae</taxon>
        <taxon>Chlorella clade</taxon>
        <taxon>Chlorella</taxon>
    </lineage>
</organism>
<evidence type="ECO:0000256" key="5">
    <source>
        <dbReference type="ARBA" id="ARBA00022989"/>
    </source>
</evidence>
<keyword evidence="5 8" id="KW-1133">Transmembrane helix</keyword>
<evidence type="ECO:0000256" key="3">
    <source>
        <dbReference type="ARBA" id="ARBA00020822"/>
    </source>
</evidence>
<dbReference type="OrthoDB" id="6745403at2759"/>
<reference evidence="9" key="2">
    <citation type="submission" date="2020-11" db="EMBL/GenBank/DDBJ databases">
        <authorList>
            <person name="Cecchin M."/>
            <person name="Marcolungo L."/>
            <person name="Rossato M."/>
            <person name="Girolomoni L."/>
            <person name="Cosentino E."/>
            <person name="Cuine S."/>
            <person name="Li-Beisson Y."/>
            <person name="Delledonne M."/>
            <person name="Ballottari M."/>
        </authorList>
    </citation>
    <scope>NUCLEOTIDE SEQUENCE</scope>
    <source>
        <strain evidence="9">211/11P</strain>
        <tissue evidence="9">Whole cell</tissue>
    </source>
</reference>
<evidence type="ECO:0000256" key="4">
    <source>
        <dbReference type="ARBA" id="ARBA00022692"/>
    </source>
</evidence>
<dbReference type="Proteomes" id="UP001055712">
    <property type="component" value="Unassembled WGS sequence"/>
</dbReference>
<evidence type="ECO:0000256" key="8">
    <source>
        <dbReference type="SAM" id="Phobius"/>
    </source>
</evidence>
<evidence type="ECO:0000256" key="1">
    <source>
        <dbReference type="ARBA" id="ARBA00004141"/>
    </source>
</evidence>
<keyword evidence="10" id="KW-1185">Reference proteome</keyword>
<feature type="transmembrane region" description="Helical" evidence="8">
    <location>
        <begin position="128"/>
        <end position="150"/>
    </location>
</feature>
<gene>
    <name evidence="9" type="ORF">D9Q98_000252</name>
</gene>
<protein>
    <recommendedName>
        <fullName evidence="3 7">ER membrane protein complex subunit 3</fullName>
    </recommendedName>
</protein>
<accession>A0A9D4TY29</accession>
<dbReference type="GO" id="GO:0072546">
    <property type="term" value="C:EMC complex"/>
    <property type="evidence" value="ECO:0007669"/>
    <property type="project" value="TreeGrafter"/>
</dbReference>
<dbReference type="PIRSF" id="PIRSF010045">
    <property type="entry name" value="DUF850_TM_euk"/>
    <property type="match status" value="1"/>
</dbReference>
<feature type="transmembrane region" description="Helical" evidence="8">
    <location>
        <begin position="170"/>
        <end position="189"/>
    </location>
</feature>
<evidence type="ECO:0000313" key="9">
    <source>
        <dbReference type="EMBL" id="KAI3437805.1"/>
    </source>
</evidence>
<dbReference type="SMART" id="SM01415">
    <property type="entry name" value="DUF106"/>
    <property type="match status" value="1"/>
</dbReference>
<comment type="similarity">
    <text evidence="2 7">Belongs to the EMC3 family.</text>
</comment>
<comment type="caution">
    <text evidence="9">The sequence shown here is derived from an EMBL/GenBank/DDBJ whole genome shotgun (WGS) entry which is preliminary data.</text>
</comment>
<comment type="subcellular location">
    <subcellularLocation>
        <location evidence="1">Membrane</location>
        <topology evidence="1">Multi-pass membrane protein</topology>
    </subcellularLocation>
</comment>
<evidence type="ECO:0000256" key="2">
    <source>
        <dbReference type="ARBA" id="ARBA00005376"/>
    </source>
</evidence>
<keyword evidence="4 8" id="KW-0812">Transmembrane</keyword>
<dbReference type="EMBL" id="SIDB01000001">
    <property type="protein sequence ID" value="KAI3437805.1"/>
    <property type="molecule type" value="Genomic_DNA"/>
</dbReference>
<proteinExistence type="inferred from homology"/>
<dbReference type="GO" id="GO:0034975">
    <property type="term" value="P:protein folding in endoplasmic reticulum"/>
    <property type="evidence" value="ECO:0007669"/>
    <property type="project" value="TreeGrafter"/>
</dbReference>
<sequence length="261" mass="29195">MVATELVLDRDVRNWVLIPLTATVLLMQLLRQYMTQLFTGSKPPVDASKGTTEVAQKGAVARSNMLRANGSFMTEAGFRQRKLFFAAKDTGVLCQKMEAKGMQEMMMTNPDFMQGMMKQQLGGMLPQLALGALVNFFFSGFILGRIPFALSPKFRIMLQRGIDLPSIDPSYFTSLSYYFLLLFGLRGVLTLMFREKAINDAAQMMQMQQSMQSGPMGPMGFDAQKAFDAERAALNMAEHKWRLEGSEARAIRVLRSQLGGK</sequence>
<dbReference type="InterPro" id="IPR008568">
    <property type="entry name" value="EMC3"/>
</dbReference>
<evidence type="ECO:0000313" key="10">
    <source>
        <dbReference type="Proteomes" id="UP001055712"/>
    </source>
</evidence>
<dbReference type="Pfam" id="PF01956">
    <property type="entry name" value="EMC3_TMCO1"/>
    <property type="match status" value="1"/>
</dbReference>
<dbReference type="AlphaFoldDB" id="A0A9D4TY29"/>
<name>A0A9D4TY29_CHLVU</name>
<dbReference type="PANTHER" id="PTHR13116">
    <property type="entry name" value="ER MEMBRANE PROTEIN COMPLEX SUBUNIT 3"/>
    <property type="match status" value="1"/>
</dbReference>
<dbReference type="InterPro" id="IPR002809">
    <property type="entry name" value="EMC3/TMCO1"/>
</dbReference>
<reference evidence="9" key="1">
    <citation type="journal article" date="2019" name="Plant J.">
        <title>Chlorella vulgaris genome assembly and annotation reveals the molecular basis for metabolic acclimation to high light conditions.</title>
        <authorList>
            <person name="Cecchin M."/>
            <person name="Marcolungo L."/>
            <person name="Rossato M."/>
            <person name="Girolomoni L."/>
            <person name="Cosentino E."/>
            <person name="Cuine S."/>
            <person name="Li-Beisson Y."/>
            <person name="Delledonne M."/>
            <person name="Ballottari M."/>
        </authorList>
    </citation>
    <scope>NUCLEOTIDE SEQUENCE</scope>
    <source>
        <strain evidence="9">211/11P</strain>
    </source>
</reference>